<sequence>MIPSPTSSFSSEELAELTECIERANELLLSLASDRGSENLRSIQEEFKKLSNSYVLVKLKCKENCIEPIQGKMIDAGLDFIILETEVKNVVFIPFQRILLVKHIDTEITSRQLSNELINIDSRLRYSLMLHFGEVVSKSPFLLNLFFGLKLYQLIESYIGCFVYVRAENIEKEQEGKLYKVNPHRIELDISEKVVDVDFDELCYLEIEREKLGKDNLQYYDSLKRNK</sequence>
<organism evidence="1 2">
    <name type="scientific">Sutcliffiella cohnii</name>
    <dbReference type="NCBI Taxonomy" id="33932"/>
    <lineage>
        <taxon>Bacteria</taxon>
        <taxon>Bacillati</taxon>
        <taxon>Bacillota</taxon>
        <taxon>Bacilli</taxon>
        <taxon>Bacillales</taxon>
        <taxon>Bacillaceae</taxon>
        <taxon>Sutcliffiella</taxon>
    </lineage>
</organism>
<proteinExistence type="predicted"/>
<dbReference type="Proteomes" id="UP000215224">
    <property type="component" value="Chromosome"/>
</dbReference>
<protein>
    <submittedName>
        <fullName evidence="1">Uncharacterized protein</fullName>
    </submittedName>
</protein>
<gene>
    <name evidence="1" type="ORF">BC6307_05355</name>
</gene>
<keyword evidence="2" id="KW-1185">Reference proteome</keyword>
<dbReference type="EMBL" id="CP018866">
    <property type="protein sequence ID" value="AST90750.1"/>
    <property type="molecule type" value="Genomic_DNA"/>
</dbReference>
<evidence type="ECO:0000313" key="1">
    <source>
        <dbReference type="EMBL" id="AST90750.1"/>
    </source>
</evidence>
<reference evidence="1 2" key="1">
    <citation type="submission" date="2016-12" db="EMBL/GenBank/DDBJ databases">
        <title>The whole genome sequencing and assembly of Bacillus cohnii DSM 6307T strain.</title>
        <authorList>
            <person name="Lee Y.-J."/>
            <person name="Yi H."/>
            <person name="Bahn Y.-S."/>
            <person name="Kim J.F."/>
            <person name="Lee D.-W."/>
        </authorList>
    </citation>
    <scope>NUCLEOTIDE SEQUENCE [LARGE SCALE GENOMIC DNA]</scope>
    <source>
        <strain evidence="1 2">DSM 6307</strain>
    </source>
</reference>
<dbReference type="KEGG" id="bcoh:BC6307_05355"/>
<name>A0A223KML2_9BACI</name>
<accession>A0A223KML2</accession>
<evidence type="ECO:0000313" key="2">
    <source>
        <dbReference type="Proteomes" id="UP000215224"/>
    </source>
</evidence>
<dbReference type="AlphaFoldDB" id="A0A223KML2"/>
<dbReference type="STRING" id="1314751.GCA_001591425_00660"/>